<dbReference type="HOGENOM" id="CLU_3140461_0_0_6"/>
<organism evidence="1 2">
    <name type="scientific">Salmonella arizonae (strain ATCC BAA-731 / CDC346-86 / RSK2980)</name>
    <dbReference type="NCBI Taxonomy" id="41514"/>
    <lineage>
        <taxon>Bacteria</taxon>
        <taxon>Pseudomonadati</taxon>
        <taxon>Pseudomonadota</taxon>
        <taxon>Gammaproteobacteria</taxon>
        <taxon>Enterobacterales</taxon>
        <taxon>Enterobacteriaceae</taxon>
        <taxon>Salmonella</taxon>
    </lineage>
</organism>
<gene>
    <name evidence="1" type="ordered locus">SARI_03900</name>
</gene>
<protein>
    <submittedName>
        <fullName evidence="1">Uncharacterized protein</fullName>
    </submittedName>
</protein>
<sequence>MPGRYSASENKNREVKMHHPSRFPDFLAGCCNDAIKAEKGTQNAIIWRKKCDKDYVA</sequence>
<dbReference type="STRING" id="41514.SARI_03900"/>
<dbReference type="AlphaFoldDB" id="A9MKM5"/>
<evidence type="ECO:0000313" key="1">
    <source>
        <dbReference type="EMBL" id="ABX23694.1"/>
    </source>
</evidence>
<name>A9MKM5_SALAR</name>
<evidence type="ECO:0000313" key="2">
    <source>
        <dbReference type="Proteomes" id="UP000002084"/>
    </source>
</evidence>
<dbReference type="KEGG" id="ses:SARI_03900"/>
<proteinExistence type="predicted"/>
<reference evidence="1 2" key="1">
    <citation type="submission" date="2007-11" db="EMBL/GenBank/DDBJ databases">
        <authorList>
            <consortium name="The Salmonella enterica serovar Arizonae Genome Sequencing Project"/>
            <person name="McClelland M."/>
            <person name="Sanderson E.K."/>
            <person name="Porwollik S."/>
            <person name="Spieth J."/>
            <person name="Clifton W.S."/>
            <person name="Fulton R."/>
            <person name="Chunyan W."/>
            <person name="Wollam A."/>
            <person name="Shah N."/>
            <person name="Pepin K."/>
            <person name="Bhonagiri V."/>
            <person name="Nash W."/>
            <person name="Johnson M."/>
            <person name="Thiruvilangam P."/>
            <person name="Wilson R."/>
        </authorList>
    </citation>
    <scope>NUCLEOTIDE SEQUENCE [LARGE SCALE GENOMIC DNA]</scope>
    <source>
        <strain evidence="2">ATCC BAA-731 / CDC346-86 / RSK2980</strain>
    </source>
</reference>
<dbReference type="EMBL" id="CP000880">
    <property type="protein sequence ID" value="ABX23694.1"/>
    <property type="molecule type" value="Genomic_DNA"/>
</dbReference>
<keyword evidence="2" id="KW-1185">Reference proteome</keyword>
<dbReference type="Proteomes" id="UP000002084">
    <property type="component" value="Chromosome"/>
</dbReference>
<accession>A9MKM5</accession>